<dbReference type="Gene3D" id="1.10.357.140">
    <property type="entry name" value="UbiA prenyltransferase"/>
    <property type="match status" value="1"/>
</dbReference>
<dbReference type="Pfam" id="PF01040">
    <property type="entry name" value="UbiA"/>
    <property type="match status" value="1"/>
</dbReference>
<dbReference type="InterPro" id="IPR044502">
    <property type="entry name" value="AtHST-like"/>
</dbReference>
<accession>A0A2K3DPT7</accession>
<keyword evidence="10 12" id="KW-0472">Membrane</keyword>
<dbReference type="InterPro" id="IPR000537">
    <property type="entry name" value="UbiA_prenyltransferase"/>
</dbReference>
<dbReference type="RefSeq" id="XP_001695341.2">
    <property type="nucleotide sequence ID" value="XM_001695289.2"/>
</dbReference>
<dbReference type="AlphaFoldDB" id="A0A2K3DPT7"/>
<keyword evidence="9 12" id="KW-1133">Transmembrane helix</keyword>
<evidence type="ECO:0000256" key="3">
    <source>
        <dbReference type="ARBA" id="ARBA00005985"/>
    </source>
</evidence>
<dbReference type="OrthoDB" id="1502398at2759"/>
<name>A0A2K3DPT7_CHLRE</name>
<sequence>MDLCSSTGRGACLSPASTSRPCPAPVHLRGRRLAFSPAQPAGRRHLPVLSSAAVPAPLPNGGNDESFAQKLANFPNAFWKFLRPHTIRGTILGTTAVTAKVLMENPGCIDWALLPKALLGLVALLCGNGYIVGINQIYDVDIDVVNKPFLPVASGELSPALAWGLCLSLAAAGAGIVAANFGNLITSLYTFGLFLGTVYSVPPLRLKQYAVPAFMIIATVRGFLLNFGVYSATRAALGLPFEWSPAVSFITVFVTLFATVIAITKDLPDVEGDQANNISTFATRMGVRNVALLAIGLLMANYLGAIALALTYSTAFNVPLMAGAHAILAATLALRTLKLHAASYSREAVASFYRWIWNLFYAEYALLPFL</sequence>
<dbReference type="PANTHER" id="PTHR43009:SF10">
    <property type="entry name" value="HOMOGENTISATE SOLANESYLTRANSFERASE, CHLOROPLASTIC"/>
    <property type="match status" value="1"/>
</dbReference>
<keyword evidence="4" id="KW-0150">Chloroplast</keyword>
<keyword evidence="7 12" id="KW-0812">Transmembrane</keyword>
<keyword evidence="5" id="KW-0934">Plastid</keyword>
<evidence type="ECO:0000256" key="11">
    <source>
        <dbReference type="SAM" id="MobiDB-lite"/>
    </source>
</evidence>
<keyword evidence="8" id="KW-0809">Transit peptide</keyword>
<evidence type="ECO:0000256" key="2">
    <source>
        <dbReference type="ARBA" id="ARBA00004229"/>
    </source>
</evidence>
<keyword evidence="14" id="KW-1185">Reference proteome</keyword>
<dbReference type="CDD" id="cd13960">
    <property type="entry name" value="PT_UbiA_HPT1"/>
    <property type="match status" value="1"/>
</dbReference>
<evidence type="ECO:0000256" key="8">
    <source>
        <dbReference type="ARBA" id="ARBA00022946"/>
    </source>
</evidence>
<dbReference type="KEGG" id="cre:CHLRE_06g283750v5"/>
<dbReference type="Gramene" id="PNW82555">
    <property type="protein sequence ID" value="PNW82555"/>
    <property type="gene ID" value="CHLRE_06g283750v5"/>
</dbReference>
<protein>
    <recommendedName>
        <fullName evidence="15">Homogentisate prenyltransferase</fullName>
    </recommendedName>
</protein>
<evidence type="ECO:0000256" key="4">
    <source>
        <dbReference type="ARBA" id="ARBA00022528"/>
    </source>
</evidence>
<keyword evidence="6" id="KW-0808">Transferase</keyword>
<dbReference type="GO" id="GO:0016020">
    <property type="term" value="C:membrane"/>
    <property type="evidence" value="ECO:0007669"/>
    <property type="project" value="UniProtKB-SubCell"/>
</dbReference>
<dbReference type="Proteomes" id="UP000006906">
    <property type="component" value="Chromosome 6"/>
</dbReference>
<evidence type="ECO:0000256" key="5">
    <source>
        <dbReference type="ARBA" id="ARBA00022640"/>
    </source>
</evidence>
<dbReference type="STRING" id="3055.A0A2K3DPT7"/>
<feature type="transmembrane region" description="Helical" evidence="12">
    <location>
        <begin position="209"/>
        <end position="231"/>
    </location>
</feature>
<dbReference type="SMR" id="A0A2K3DPT7"/>
<feature type="transmembrane region" description="Helical" evidence="12">
    <location>
        <begin position="290"/>
        <end position="312"/>
    </location>
</feature>
<feature type="transmembrane region" description="Helical" evidence="12">
    <location>
        <begin position="243"/>
        <end position="263"/>
    </location>
</feature>
<dbReference type="GO" id="GO:0004659">
    <property type="term" value="F:prenyltransferase activity"/>
    <property type="evidence" value="ECO:0007669"/>
    <property type="project" value="InterPro"/>
</dbReference>
<gene>
    <name evidence="13" type="ORF">CHLRE_06g283750v5</name>
</gene>
<evidence type="ECO:0000313" key="14">
    <source>
        <dbReference type="Proteomes" id="UP000006906"/>
    </source>
</evidence>
<evidence type="ECO:0000256" key="7">
    <source>
        <dbReference type="ARBA" id="ARBA00022692"/>
    </source>
</evidence>
<dbReference type="GO" id="GO:0009507">
    <property type="term" value="C:chloroplast"/>
    <property type="evidence" value="ECO:0007669"/>
    <property type="project" value="UniProtKB-SubCell"/>
</dbReference>
<comment type="similarity">
    <text evidence="3">Belongs to the UbiA prenyltransferase family.</text>
</comment>
<evidence type="ECO:0008006" key="15">
    <source>
        <dbReference type="Google" id="ProtNLM"/>
    </source>
</evidence>
<dbReference type="FunCoup" id="A0A2K3DPT7">
    <property type="interactions" value="728"/>
</dbReference>
<dbReference type="EMBL" id="CM008967">
    <property type="protein sequence ID" value="PNW82555.1"/>
    <property type="molecule type" value="Genomic_DNA"/>
</dbReference>
<comment type="subcellular location">
    <subcellularLocation>
        <location evidence="1">Membrane</location>
        <topology evidence="1">Multi-pass membrane protein</topology>
    </subcellularLocation>
    <subcellularLocation>
        <location evidence="2">Plastid</location>
        <location evidence="2">Chloroplast</location>
    </subcellularLocation>
</comment>
<dbReference type="InParanoid" id="A0A2K3DPT7"/>
<proteinExistence type="inferred from homology"/>
<feature type="transmembrane region" description="Helical" evidence="12">
    <location>
        <begin position="160"/>
        <end position="178"/>
    </location>
</feature>
<evidence type="ECO:0000256" key="10">
    <source>
        <dbReference type="ARBA" id="ARBA00023136"/>
    </source>
</evidence>
<organism evidence="13 14">
    <name type="scientific">Chlamydomonas reinhardtii</name>
    <name type="common">Chlamydomonas smithii</name>
    <dbReference type="NCBI Taxonomy" id="3055"/>
    <lineage>
        <taxon>Eukaryota</taxon>
        <taxon>Viridiplantae</taxon>
        <taxon>Chlorophyta</taxon>
        <taxon>core chlorophytes</taxon>
        <taxon>Chlorophyceae</taxon>
        <taxon>CS clade</taxon>
        <taxon>Chlamydomonadales</taxon>
        <taxon>Chlamydomonadaceae</taxon>
        <taxon>Chlamydomonas</taxon>
    </lineage>
</organism>
<evidence type="ECO:0000256" key="1">
    <source>
        <dbReference type="ARBA" id="ARBA00004141"/>
    </source>
</evidence>
<dbReference type="InterPro" id="IPR044878">
    <property type="entry name" value="UbiA_sf"/>
</dbReference>
<dbReference type="OMA" id="LIFQAWV"/>
<evidence type="ECO:0000313" key="13">
    <source>
        <dbReference type="EMBL" id="PNW82555.1"/>
    </source>
</evidence>
<dbReference type="GeneID" id="5720967"/>
<evidence type="ECO:0000256" key="6">
    <source>
        <dbReference type="ARBA" id="ARBA00022679"/>
    </source>
</evidence>
<feature type="region of interest" description="Disordered" evidence="11">
    <location>
        <begin position="1"/>
        <end position="21"/>
    </location>
</feature>
<evidence type="ECO:0000256" key="12">
    <source>
        <dbReference type="SAM" id="Phobius"/>
    </source>
</evidence>
<feature type="transmembrane region" description="Helical" evidence="12">
    <location>
        <begin position="184"/>
        <end position="202"/>
    </location>
</feature>
<evidence type="ECO:0000256" key="9">
    <source>
        <dbReference type="ARBA" id="ARBA00022989"/>
    </source>
</evidence>
<dbReference type="PANTHER" id="PTHR43009">
    <property type="entry name" value="HOMOGENTISATE SOLANESYLTRANSFERASE, CHLOROPLASTIC"/>
    <property type="match status" value="1"/>
</dbReference>
<dbReference type="NCBIfam" id="NF009525">
    <property type="entry name" value="PRK12887.1"/>
    <property type="match status" value="1"/>
</dbReference>
<reference evidence="13 14" key="1">
    <citation type="journal article" date="2007" name="Science">
        <title>The Chlamydomonas genome reveals the evolution of key animal and plant functions.</title>
        <authorList>
            <person name="Merchant S.S."/>
            <person name="Prochnik S.E."/>
            <person name="Vallon O."/>
            <person name="Harris E.H."/>
            <person name="Karpowicz S.J."/>
            <person name="Witman G.B."/>
            <person name="Terry A."/>
            <person name="Salamov A."/>
            <person name="Fritz-Laylin L.K."/>
            <person name="Marechal-Drouard L."/>
            <person name="Marshall W.F."/>
            <person name="Qu L.H."/>
            <person name="Nelson D.R."/>
            <person name="Sanderfoot A.A."/>
            <person name="Spalding M.H."/>
            <person name="Kapitonov V.V."/>
            <person name="Ren Q."/>
            <person name="Ferris P."/>
            <person name="Lindquist E."/>
            <person name="Shapiro H."/>
            <person name="Lucas S.M."/>
            <person name="Grimwood J."/>
            <person name="Schmutz J."/>
            <person name="Cardol P."/>
            <person name="Cerutti H."/>
            <person name="Chanfreau G."/>
            <person name="Chen C.L."/>
            <person name="Cognat V."/>
            <person name="Croft M.T."/>
            <person name="Dent R."/>
            <person name="Dutcher S."/>
            <person name="Fernandez E."/>
            <person name="Fukuzawa H."/>
            <person name="Gonzalez-Ballester D."/>
            <person name="Gonzalez-Halphen D."/>
            <person name="Hallmann A."/>
            <person name="Hanikenne M."/>
            <person name="Hippler M."/>
            <person name="Inwood W."/>
            <person name="Jabbari K."/>
            <person name="Kalanon M."/>
            <person name="Kuras R."/>
            <person name="Lefebvre P.A."/>
            <person name="Lemaire S.D."/>
            <person name="Lobanov A.V."/>
            <person name="Lohr M."/>
            <person name="Manuell A."/>
            <person name="Meier I."/>
            <person name="Mets L."/>
            <person name="Mittag M."/>
            <person name="Mittelmeier T."/>
            <person name="Moroney J.V."/>
            <person name="Moseley J."/>
            <person name="Napoli C."/>
            <person name="Nedelcu A.M."/>
            <person name="Niyogi K."/>
            <person name="Novoselov S.V."/>
            <person name="Paulsen I.T."/>
            <person name="Pazour G."/>
            <person name="Purton S."/>
            <person name="Ral J.P."/>
            <person name="Riano-Pachon D.M."/>
            <person name="Riekhof W."/>
            <person name="Rymarquis L."/>
            <person name="Schroda M."/>
            <person name="Stern D."/>
            <person name="Umen J."/>
            <person name="Willows R."/>
            <person name="Wilson N."/>
            <person name="Zimmer S.L."/>
            <person name="Allmer J."/>
            <person name="Balk J."/>
            <person name="Bisova K."/>
            <person name="Chen C.J."/>
            <person name="Elias M."/>
            <person name="Gendler K."/>
            <person name="Hauser C."/>
            <person name="Lamb M.R."/>
            <person name="Ledford H."/>
            <person name="Long J.C."/>
            <person name="Minagawa J."/>
            <person name="Page M.D."/>
            <person name="Pan J."/>
            <person name="Pootakham W."/>
            <person name="Roje S."/>
            <person name="Rose A."/>
            <person name="Stahlberg E."/>
            <person name="Terauchi A.M."/>
            <person name="Yang P."/>
            <person name="Ball S."/>
            <person name="Bowler C."/>
            <person name="Dieckmann C.L."/>
            <person name="Gladyshev V.N."/>
            <person name="Green P."/>
            <person name="Jorgensen R."/>
            <person name="Mayfield S."/>
            <person name="Mueller-Roeber B."/>
            <person name="Rajamani S."/>
            <person name="Sayre R.T."/>
            <person name="Brokstein P."/>
            <person name="Dubchak I."/>
            <person name="Goodstein D."/>
            <person name="Hornick L."/>
            <person name="Huang Y.W."/>
            <person name="Jhaveri J."/>
            <person name="Luo Y."/>
            <person name="Martinez D."/>
            <person name="Ngau W.C."/>
            <person name="Otillar B."/>
            <person name="Poliakov A."/>
            <person name="Porter A."/>
            <person name="Szajkowski L."/>
            <person name="Werner G."/>
            <person name="Zhou K."/>
            <person name="Grigoriev I.V."/>
            <person name="Rokhsar D.S."/>
            <person name="Grossman A.R."/>
        </authorList>
    </citation>
    <scope>NUCLEOTIDE SEQUENCE [LARGE SCALE GENOMIC DNA]</scope>
    <source>
        <strain evidence="14">CC-503</strain>
    </source>
</reference>